<comment type="pathway">
    <text evidence="2">Amino-acid biosynthesis; L-threonine biosynthesis; L-threonine from L-aspartate: step 5/5.</text>
</comment>
<dbReference type="UniPathway" id="UPA00050">
    <property type="reaction ID" value="UER00065"/>
</dbReference>
<evidence type="ECO:0000256" key="3">
    <source>
        <dbReference type="ARBA" id="ARBA00005517"/>
    </source>
</evidence>
<keyword evidence="8 12" id="KW-0663">Pyridoxal phosphate</keyword>
<feature type="domain" description="Tryptophan synthase beta chain-like PALP" evidence="13">
    <location>
        <begin position="99"/>
        <end position="328"/>
    </location>
</feature>
<dbReference type="GO" id="GO:0004795">
    <property type="term" value="F:threonine synthase activity"/>
    <property type="evidence" value="ECO:0007669"/>
    <property type="project" value="UniProtKB-UniRule"/>
</dbReference>
<dbReference type="Proteomes" id="UP000292859">
    <property type="component" value="Unassembled WGS sequence"/>
</dbReference>
<keyword evidence="6" id="KW-0028">Amino-acid biosynthesis</keyword>
<proteinExistence type="inferred from homology"/>
<dbReference type="InterPro" id="IPR001926">
    <property type="entry name" value="TrpB-like_PALP"/>
</dbReference>
<comment type="catalytic activity">
    <reaction evidence="10">
        <text>O-phospho-L-homoserine + H2O = L-threonine + phosphate</text>
        <dbReference type="Rhea" id="RHEA:10840"/>
        <dbReference type="ChEBI" id="CHEBI:15377"/>
        <dbReference type="ChEBI" id="CHEBI:43474"/>
        <dbReference type="ChEBI" id="CHEBI:57590"/>
        <dbReference type="ChEBI" id="CHEBI:57926"/>
        <dbReference type="EC" id="4.2.3.1"/>
    </reaction>
</comment>
<dbReference type="CDD" id="cd01560">
    <property type="entry name" value="Thr-synth_2"/>
    <property type="match status" value="1"/>
</dbReference>
<dbReference type="InterPro" id="IPR036052">
    <property type="entry name" value="TrpB-like_PALP_sf"/>
</dbReference>
<evidence type="ECO:0000256" key="11">
    <source>
        <dbReference type="NCBIfam" id="TIGR00260"/>
    </source>
</evidence>
<dbReference type="Pfam" id="PF00291">
    <property type="entry name" value="PALP"/>
    <property type="match status" value="1"/>
</dbReference>
<evidence type="ECO:0000256" key="4">
    <source>
        <dbReference type="ARBA" id="ARBA00013028"/>
    </source>
</evidence>
<dbReference type="EC" id="4.2.3.1" evidence="4 11"/>
<sequence length="458" mass="49784">MRYVSTRGKAPVLNFEGAMLSGLARDGGLYLPETIPTLSGLNDLDGLPYDEVAFRVIRPFTGDSFSDAELRGAIDRAYARIEHAAKAPLRQLAPGHHLLELFHGPTLAFKDFAMQLIAQLFEIALKRSGRRITIVGATSGDTGSAAIEAFKGIDNVDVFIMFPHGRVSEVQRRQMTTPTAENVHALSVTGHFDDCQARLKDLFNDHAFRDAVGLAGVNSINWARIVAQIVYYVTACASLGMRPTDFTVPTGNFGDIFAGSVARAMGLPIRRLIVATNQNDILHRALTTGEYRMGTVEPSISPSMDIQVSSNFERALYLAYGGDAPAVSQLMDELRGGGFAISQGALQALREQYLSGRVSEEETLAMIRTIRAETGEILCPHSAVGVAVARRHIEPGVPMVTLATAHPAKFPDAVEAAIGLRPALPPHMARLFDLPERVTRVENDVEALKSLILDRRTQ</sequence>
<dbReference type="Gene3D" id="3.40.50.1100">
    <property type="match status" value="2"/>
</dbReference>
<keyword evidence="7" id="KW-0791">Threonine biosynthesis</keyword>
<dbReference type="GO" id="GO:0009088">
    <property type="term" value="P:threonine biosynthetic process"/>
    <property type="evidence" value="ECO:0007669"/>
    <property type="project" value="UniProtKB-UniRule"/>
</dbReference>
<dbReference type="InterPro" id="IPR004450">
    <property type="entry name" value="Thr_synthase-like"/>
</dbReference>
<evidence type="ECO:0000259" key="13">
    <source>
        <dbReference type="Pfam" id="PF00291"/>
    </source>
</evidence>
<reference evidence="16 18" key="3">
    <citation type="submission" date="2019-02" db="EMBL/GenBank/DDBJ databases">
        <authorList>
            <person name="Zhang G."/>
        </authorList>
    </citation>
    <scope>NUCLEOTIDE SEQUENCE [LARGE SCALE GENOMIC DNA]</scope>
    <source>
        <strain evidence="16 18">CMB17</strain>
    </source>
</reference>
<dbReference type="Pfam" id="PF14821">
    <property type="entry name" value="Thr_synth_N"/>
    <property type="match status" value="1"/>
</dbReference>
<evidence type="ECO:0000313" key="18">
    <source>
        <dbReference type="Proteomes" id="UP000292859"/>
    </source>
</evidence>
<keyword evidence="9 16" id="KW-0456">Lyase</keyword>
<dbReference type="GO" id="GO:0030170">
    <property type="term" value="F:pyridoxal phosphate binding"/>
    <property type="evidence" value="ECO:0007669"/>
    <property type="project" value="InterPro"/>
</dbReference>
<keyword evidence="18" id="KW-1185">Reference proteome</keyword>
<evidence type="ECO:0000256" key="8">
    <source>
        <dbReference type="ARBA" id="ARBA00022898"/>
    </source>
</evidence>
<dbReference type="Pfam" id="PF24857">
    <property type="entry name" value="THR4_C"/>
    <property type="match status" value="1"/>
</dbReference>
<dbReference type="InterPro" id="IPR029144">
    <property type="entry name" value="Thr_synth_N"/>
</dbReference>
<dbReference type="InterPro" id="IPR037158">
    <property type="entry name" value="Thr_synth_N_sf"/>
</dbReference>
<dbReference type="SUPFAM" id="SSF53686">
    <property type="entry name" value="Tryptophan synthase beta subunit-like PLP-dependent enzymes"/>
    <property type="match status" value="1"/>
</dbReference>
<feature type="modified residue" description="N6-(pyridoxal phosphate)lysine" evidence="12">
    <location>
        <position position="110"/>
    </location>
</feature>
<dbReference type="Gene3D" id="3.90.1380.10">
    <property type="entry name" value="Threonine synthase, N-terminal domain"/>
    <property type="match status" value="1"/>
</dbReference>
<accession>A0A238VVH3</accession>
<dbReference type="RefSeq" id="WP_089387220.1">
    <property type="nucleotide sequence ID" value="NZ_FZNM01000003.1"/>
</dbReference>
<name>A0A238VVH3_9RHOB</name>
<dbReference type="NCBIfam" id="TIGR00260">
    <property type="entry name" value="thrC"/>
    <property type="match status" value="1"/>
</dbReference>
<dbReference type="EMBL" id="FZNM01000003">
    <property type="protein sequence ID" value="SNR37833.1"/>
    <property type="molecule type" value="Genomic_DNA"/>
</dbReference>
<dbReference type="InterPro" id="IPR051166">
    <property type="entry name" value="Threonine_Synthase"/>
</dbReference>
<feature type="domain" description="Threonine synthase N-terminal" evidence="14">
    <location>
        <begin position="2"/>
        <end position="78"/>
    </location>
</feature>
<evidence type="ECO:0000256" key="6">
    <source>
        <dbReference type="ARBA" id="ARBA00022605"/>
    </source>
</evidence>
<dbReference type="Proteomes" id="UP000198409">
    <property type="component" value="Unassembled WGS sequence"/>
</dbReference>
<evidence type="ECO:0000313" key="15">
    <source>
        <dbReference type="EMBL" id="SNR37833.1"/>
    </source>
</evidence>
<dbReference type="AlphaFoldDB" id="A0A238VVH3"/>
<evidence type="ECO:0000256" key="9">
    <source>
        <dbReference type="ARBA" id="ARBA00023239"/>
    </source>
</evidence>
<comment type="similarity">
    <text evidence="3">Belongs to the threonine synthase family.</text>
</comment>
<dbReference type="PANTHER" id="PTHR42690">
    <property type="entry name" value="THREONINE SYNTHASE FAMILY MEMBER"/>
    <property type="match status" value="1"/>
</dbReference>
<evidence type="ECO:0000259" key="14">
    <source>
        <dbReference type="Pfam" id="PF14821"/>
    </source>
</evidence>
<evidence type="ECO:0000313" key="17">
    <source>
        <dbReference type="Proteomes" id="UP000198409"/>
    </source>
</evidence>
<reference evidence="15" key="1">
    <citation type="submission" date="2017-06" db="EMBL/GenBank/DDBJ databases">
        <authorList>
            <person name="Kim H.J."/>
            <person name="Triplett B.A."/>
        </authorList>
    </citation>
    <scope>NUCLEOTIDE SEQUENCE [LARGE SCALE GENOMIC DNA]</scope>
    <source>
        <strain evidence="15">DSM 26170</strain>
    </source>
</reference>
<evidence type="ECO:0000256" key="10">
    <source>
        <dbReference type="ARBA" id="ARBA00049144"/>
    </source>
</evidence>
<evidence type="ECO:0000256" key="1">
    <source>
        <dbReference type="ARBA" id="ARBA00001933"/>
    </source>
</evidence>
<evidence type="ECO:0000313" key="16">
    <source>
        <dbReference type="EMBL" id="TBN51294.1"/>
    </source>
</evidence>
<reference evidence="17" key="2">
    <citation type="submission" date="2017-06" db="EMBL/GenBank/DDBJ databases">
        <authorList>
            <person name="Varghese N."/>
            <person name="Submissions S."/>
        </authorList>
    </citation>
    <scope>NUCLEOTIDE SEQUENCE [LARGE SCALE GENOMIC DNA]</scope>
    <source>
        <strain evidence="17">DSM 26170</strain>
    </source>
</reference>
<dbReference type="PANTHER" id="PTHR42690:SF1">
    <property type="entry name" value="THREONINE SYNTHASE-LIKE 2"/>
    <property type="match status" value="1"/>
</dbReference>
<evidence type="ECO:0000256" key="2">
    <source>
        <dbReference type="ARBA" id="ARBA00004979"/>
    </source>
</evidence>
<dbReference type="OrthoDB" id="9763107at2"/>
<evidence type="ECO:0000256" key="7">
    <source>
        <dbReference type="ARBA" id="ARBA00022697"/>
    </source>
</evidence>
<gene>
    <name evidence="16" type="ORF">EYF88_05640</name>
    <name evidence="15" type="ORF">SAMN06265378_10336</name>
</gene>
<protein>
    <recommendedName>
        <fullName evidence="5 11">Threonine synthase</fullName>
        <ecNumber evidence="4 11">4.2.3.1</ecNumber>
    </recommendedName>
</protein>
<evidence type="ECO:0000256" key="12">
    <source>
        <dbReference type="PIRSR" id="PIRSR604450-51"/>
    </source>
</evidence>
<dbReference type="PROSITE" id="PS00165">
    <property type="entry name" value="DEHYDRATASE_SER_THR"/>
    <property type="match status" value="1"/>
</dbReference>
<dbReference type="InterPro" id="IPR000634">
    <property type="entry name" value="Ser/Thr_deHydtase_PyrdxlP-BS"/>
</dbReference>
<organism evidence="15 17">
    <name type="scientific">Paracoccus sediminis</name>
    <dbReference type="NCBI Taxonomy" id="1214787"/>
    <lineage>
        <taxon>Bacteria</taxon>
        <taxon>Pseudomonadati</taxon>
        <taxon>Pseudomonadota</taxon>
        <taxon>Alphaproteobacteria</taxon>
        <taxon>Rhodobacterales</taxon>
        <taxon>Paracoccaceae</taxon>
        <taxon>Paracoccus</taxon>
    </lineage>
</organism>
<comment type="cofactor">
    <cofactor evidence="1 12">
        <name>pyridoxal 5'-phosphate</name>
        <dbReference type="ChEBI" id="CHEBI:597326"/>
    </cofactor>
</comment>
<dbReference type="EMBL" id="SIRL01000003">
    <property type="protein sequence ID" value="TBN51294.1"/>
    <property type="molecule type" value="Genomic_DNA"/>
</dbReference>
<evidence type="ECO:0000256" key="5">
    <source>
        <dbReference type="ARBA" id="ARBA00018679"/>
    </source>
</evidence>